<dbReference type="PRINTS" id="PR00237">
    <property type="entry name" value="GPCRRHODOPSN"/>
</dbReference>
<evidence type="ECO:0000313" key="14">
    <source>
        <dbReference type="Proteomes" id="UP000291343"/>
    </source>
</evidence>
<accession>A0A482XFU6</accession>
<comment type="subcellular location">
    <subcellularLocation>
        <location evidence="1">Membrane</location>
        <topology evidence="1">Multi-pass membrane protein</topology>
    </subcellularLocation>
</comment>
<keyword evidence="8 9" id="KW-0807">Transducer</keyword>
<comment type="caution">
    <text evidence="13">The sequence shown here is derived from an EMBL/GenBank/DDBJ whole genome shotgun (WGS) entry which is preliminary data.</text>
</comment>
<dbReference type="InterPro" id="IPR000276">
    <property type="entry name" value="GPCR_Rhodpsn"/>
</dbReference>
<proteinExistence type="inferred from homology"/>
<dbReference type="OrthoDB" id="7787645at2759"/>
<dbReference type="Pfam" id="PF00001">
    <property type="entry name" value="7tm_1"/>
    <property type="match status" value="1"/>
</dbReference>
<keyword evidence="7 9" id="KW-0675">Receptor</keyword>
<feature type="transmembrane region" description="Helical" evidence="11">
    <location>
        <begin position="66"/>
        <end position="91"/>
    </location>
</feature>
<feature type="domain" description="G-protein coupled receptors family 1 profile" evidence="12">
    <location>
        <begin position="71"/>
        <end position="402"/>
    </location>
</feature>
<dbReference type="PANTHER" id="PTHR45695:SF15">
    <property type="entry name" value="OPSIN RH2"/>
    <property type="match status" value="1"/>
</dbReference>
<evidence type="ECO:0000256" key="11">
    <source>
        <dbReference type="SAM" id="Phobius"/>
    </source>
</evidence>
<dbReference type="PROSITE" id="PS00237">
    <property type="entry name" value="G_PROTEIN_RECEP_F1_1"/>
    <property type="match status" value="1"/>
</dbReference>
<dbReference type="EMBL" id="QKKF02010319">
    <property type="protein sequence ID" value="RZF44653.1"/>
    <property type="molecule type" value="Genomic_DNA"/>
</dbReference>
<evidence type="ECO:0000256" key="3">
    <source>
        <dbReference type="ARBA" id="ARBA00022692"/>
    </source>
</evidence>
<dbReference type="Proteomes" id="UP000291343">
    <property type="component" value="Unassembled WGS sequence"/>
</dbReference>
<dbReference type="STRING" id="195883.A0A482XFU6"/>
<name>A0A482XFU6_LAOST</name>
<dbReference type="InterPro" id="IPR017452">
    <property type="entry name" value="GPCR_Rhodpsn_7TM"/>
</dbReference>
<feature type="region of interest" description="Disordered" evidence="10">
    <location>
        <begin position="461"/>
        <end position="481"/>
    </location>
</feature>
<sequence>MSGWELCIPTIAMRIMLHCHHAEAIKQAGDRMSEEAVHNFHLLLGSTVSEEGAGAVAEAAMGSLSWALACLYVLVLGVGLLGNALIACALLRQRALRNLLLLNLCASDFLVCGLSGPVSVVIALRPRVSMTLVACKAVFFLQGVPVAASTLSLMMLSVDRYASIEHPHLLSQMRQSRRLPVLMNMFVWLVALLATSPILYSRTTAPSAVCEEVWPTYTLRVSFTLCQVAVVYLVPGLTVAACHHVVGHKLYAVSLVAAAANGDIPLPMPILGRQKEVIIVASVQPDLPSKTMQRHNKDGDGDEADDRRKRSSSRHKSLKNSEPGRSKPPLTKQMSRQSLNSRRRLANMLVALVVVFATCWLPYVALKIYSVDPSADDALIQSLLPFCLLLGHTHSAINPIVYWFLNRQSVNLTAVCCGPLWNRNGSHSGSKGNFRFLPAHKDRDRRPSSTNEAALGIFHPRYTVPKPRPRTQPRESSQFYV</sequence>
<dbReference type="PANTHER" id="PTHR45695">
    <property type="entry name" value="LEUCOKININ RECEPTOR-RELATED"/>
    <property type="match status" value="1"/>
</dbReference>
<dbReference type="FunCoup" id="A0A482XFU6">
    <property type="interactions" value="58"/>
</dbReference>
<gene>
    <name evidence="13" type="ORF">LSTR_LSTR000605</name>
</gene>
<evidence type="ECO:0000313" key="13">
    <source>
        <dbReference type="EMBL" id="RZF44653.1"/>
    </source>
</evidence>
<organism evidence="13 14">
    <name type="scientific">Laodelphax striatellus</name>
    <name type="common">Small brown planthopper</name>
    <name type="synonym">Delphax striatella</name>
    <dbReference type="NCBI Taxonomy" id="195883"/>
    <lineage>
        <taxon>Eukaryota</taxon>
        <taxon>Metazoa</taxon>
        <taxon>Ecdysozoa</taxon>
        <taxon>Arthropoda</taxon>
        <taxon>Hexapoda</taxon>
        <taxon>Insecta</taxon>
        <taxon>Pterygota</taxon>
        <taxon>Neoptera</taxon>
        <taxon>Paraneoptera</taxon>
        <taxon>Hemiptera</taxon>
        <taxon>Auchenorrhyncha</taxon>
        <taxon>Fulgoroidea</taxon>
        <taxon>Delphacidae</taxon>
        <taxon>Criomorphinae</taxon>
        <taxon>Laodelphax</taxon>
    </lineage>
</organism>
<evidence type="ECO:0000256" key="4">
    <source>
        <dbReference type="ARBA" id="ARBA00022989"/>
    </source>
</evidence>
<feature type="transmembrane region" description="Helical" evidence="11">
    <location>
        <begin position="383"/>
        <end position="405"/>
    </location>
</feature>
<keyword evidence="6 11" id="KW-0472">Membrane</keyword>
<evidence type="ECO:0000259" key="12">
    <source>
        <dbReference type="PROSITE" id="PS50262"/>
    </source>
</evidence>
<feature type="transmembrane region" description="Helical" evidence="11">
    <location>
        <begin position="137"/>
        <end position="158"/>
    </location>
</feature>
<dbReference type="GO" id="GO:0004930">
    <property type="term" value="F:G protein-coupled receptor activity"/>
    <property type="evidence" value="ECO:0007669"/>
    <property type="project" value="UniProtKB-KW"/>
</dbReference>
<keyword evidence="14" id="KW-1185">Reference proteome</keyword>
<feature type="transmembrane region" description="Helical" evidence="11">
    <location>
        <begin position="220"/>
        <end position="242"/>
    </location>
</feature>
<reference evidence="13 14" key="1">
    <citation type="journal article" date="2017" name="Gigascience">
        <title>Genome sequence of the small brown planthopper, Laodelphax striatellus.</title>
        <authorList>
            <person name="Zhu J."/>
            <person name="Jiang F."/>
            <person name="Wang X."/>
            <person name="Yang P."/>
            <person name="Bao Y."/>
            <person name="Zhao W."/>
            <person name="Wang W."/>
            <person name="Lu H."/>
            <person name="Wang Q."/>
            <person name="Cui N."/>
            <person name="Li J."/>
            <person name="Chen X."/>
            <person name="Luo L."/>
            <person name="Yu J."/>
            <person name="Kang L."/>
            <person name="Cui F."/>
        </authorList>
    </citation>
    <scope>NUCLEOTIDE SEQUENCE [LARGE SCALE GENOMIC DNA]</scope>
    <source>
        <strain evidence="13">Lst14</strain>
    </source>
</reference>
<evidence type="ECO:0000256" key="8">
    <source>
        <dbReference type="ARBA" id="ARBA00023224"/>
    </source>
</evidence>
<evidence type="ECO:0000256" key="5">
    <source>
        <dbReference type="ARBA" id="ARBA00023040"/>
    </source>
</evidence>
<feature type="transmembrane region" description="Helical" evidence="11">
    <location>
        <begin position="345"/>
        <end position="363"/>
    </location>
</feature>
<keyword evidence="3 9" id="KW-0812">Transmembrane</keyword>
<feature type="compositionally biased region" description="Basic residues" evidence="10">
    <location>
        <begin position="309"/>
        <end position="318"/>
    </location>
</feature>
<dbReference type="SMR" id="A0A482XFU6"/>
<evidence type="ECO:0000256" key="2">
    <source>
        <dbReference type="ARBA" id="ARBA00010663"/>
    </source>
</evidence>
<keyword evidence="5 9" id="KW-0297">G-protein coupled receptor</keyword>
<evidence type="ECO:0000256" key="1">
    <source>
        <dbReference type="ARBA" id="ARBA00004141"/>
    </source>
</evidence>
<feature type="transmembrane region" description="Helical" evidence="11">
    <location>
        <begin position="100"/>
        <end position="125"/>
    </location>
</feature>
<dbReference type="AlphaFoldDB" id="A0A482XFU6"/>
<evidence type="ECO:0000256" key="7">
    <source>
        <dbReference type="ARBA" id="ARBA00023170"/>
    </source>
</evidence>
<evidence type="ECO:0000256" key="10">
    <source>
        <dbReference type="SAM" id="MobiDB-lite"/>
    </source>
</evidence>
<comment type="similarity">
    <text evidence="2 9">Belongs to the G-protein coupled receptor 1 family.</text>
</comment>
<feature type="transmembrane region" description="Helical" evidence="11">
    <location>
        <begin position="179"/>
        <end position="200"/>
    </location>
</feature>
<dbReference type="SUPFAM" id="SSF81321">
    <property type="entry name" value="Family A G protein-coupled receptor-like"/>
    <property type="match status" value="1"/>
</dbReference>
<evidence type="ECO:0000256" key="6">
    <source>
        <dbReference type="ARBA" id="ARBA00023136"/>
    </source>
</evidence>
<dbReference type="InParanoid" id="A0A482XFU6"/>
<dbReference type="GO" id="GO:0005886">
    <property type="term" value="C:plasma membrane"/>
    <property type="evidence" value="ECO:0007669"/>
    <property type="project" value="TreeGrafter"/>
</dbReference>
<dbReference type="Gene3D" id="1.20.1070.10">
    <property type="entry name" value="Rhodopsin 7-helix transmembrane proteins"/>
    <property type="match status" value="1"/>
</dbReference>
<protein>
    <recommendedName>
        <fullName evidence="12">G-protein coupled receptors family 1 profile domain-containing protein</fullName>
    </recommendedName>
</protein>
<dbReference type="PROSITE" id="PS50262">
    <property type="entry name" value="G_PROTEIN_RECEP_F1_2"/>
    <property type="match status" value="1"/>
</dbReference>
<evidence type="ECO:0000256" key="9">
    <source>
        <dbReference type="RuleBase" id="RU000688"/>
    </source>
</evidence>
<feature type="region of interest" description="Disordered" evidence="10">
    <location>
        <begin position="289"/>
        <end position="337"/>
    </location>
</feature>
<keyword evidence="4 11" id="KW-1133">Transmembrane helix</keyword>